<dbReference type="HAMAP" id="MF_00144">
    <property type="entry name" value="tRNA_thiouridyl_MnmA"/>
    <property type="match status" value="1"/>
</dbReference>
<feature type="binding site" evidence="9">
    <location>
        <position position="100"/>
    </location>
    <ligand>
        <name>ATP</name>
        <dbReference type="ChEBI" id="CHEBI:30616"/>
    </ligand>
</feature>
<dbReference type="Gene3D" id="2.30.30.280">
    <property type="entry name" value="Adenine nucleotide alpha hydrolases-like domains"/>
    <property type="match status" value="1"/>
</dbReference>
<dbReference type="Gene3D" id="2.40.30.10">
    <property type="entry name" value="Translation factors"/>
    <property type="match status" value="1"/>
</dbReference>
<keyword evidence="4 9" id="KW-0547">Nucleotide-binding</keyword>
<feature type="domain" description="tRNA-specific 2-thiouridylase MnmA-like C-terminal" evidence="11">
    <location>
        <begin position="348"/>
        <end position="418"/>
    </location>
</feature>
<accession>A0A518D168</accession>
<evidence type="ECO:0000313" key="14">
    <source>
        <dbReference type="Proteomes" id="UP000319342"/>
    </source>
</evidence>
<dbReference type="GO" id="GO:0002143">
    <property type="term" value="P:tRNA wobble position uridine thiolation"/>
    <property type="evidence" value="ECO:0007669"/>
    <property type="project" value="TreeGrafter"/>
</dbReference>
<dbReference type="GO" id="GO:0000049">
    <property type="term" value="F:tRNA binding"/>
    <property type="evidence" value="ECO:0007669"/>
    <property type="project" value="UniProtKB-KW"/>
</dbReference>
<comment type="function">
    <text evidence="9">Catalyzes the 2-thiolation of uridine at the wobble position (U34) of tRNA, leading to the formation of s(2)U34.</text>
</comment>
<keyword evidence="1 9" id="KW-0820">tRNA-binding</keyword>
<evidence type="ECO:0000256" key="10">
    <source>
        <dbReference type="SAM" id="MobiDB-lite"/>
    </source>
</evidence>
<dbReference type="InterPro" id="IPR046884">
    <property type="entry name" value="MnmA-like_central"/>
</dbReference>
<dbReference type="PANTHER" id="PTHR11933">
    <property type="entry name" value="TRNA 5-METHYLAMINOMETHYL-2-THIOURIDYLATE -METHYLTRANSFERASE"/>
    <property type="match status" value="1"/>
</dbReference>
<comment type="catalytic activity">
    <reaction evidence="8 9">
        <text>S-sulfanyl-L-cysteinyl-[protein] + uridine(34) in tRNA + AH2 + ATP = 2-thiouridine(34) in tRNA + L-cysteinyl-[protein] + A + AMP + diphosphate + H(+)</text>
        <dbReference type="Rhea" id="RHEA:47032"/>
        <dbReference type="Rhea" id="RHEA-COMP:10131"/>
        <dbReference type="Rhea" id="RHEA-COMP:11726"/>
        <dbReference type="Rhea" id="RHEA-COMP:11727"/>
        <dbReference type="Rhea" id="RHEA-COMP:11728"/>
        <dbReference type="ChEBI" id="CHEBI:13193"/>
        <dbReference type="ChEBI" id="CHEBI:15378"/>
        <dbReference type="ChEBI" id="CHEBI:17499"/>
        <dbReference type="ChEBI" id="CHEBI:29950"/>
        <dbReference type="ChEBI" id="CHEBI:30616"/>
        <dbReference type="ChEBI" id="CHEBI:33019"/>
        <dbReference type="ChEBI" id="CHEBI:61963"/>
        <dbReference type="ChEBI" id="CHEBI:65315"/>
        <dbReference type="ChEBI" id="CHEBI:87170"/>
        <dbReference type="ChEBI" id="CHEBI:456215"/>
        <dbReference type="EC" id="2.8.1.13"/>
    </reaction>
</comment>
<keyword evidence="6 9" id="KW-0694">RNA-binding</keyword>
<dbReference type="InterPro" id="IPR046885">
    <property type="entry name" value="MnmA-like_C"/>
</dbReference>
<evidence type="ECO:0000256" key="6">
    <source>
        <dbReference type="ARBA" id="ARBA00022884"/>
    </source>
</evidence>
<dbReference type="Pfam" id="PF20258">
    <property type="entry name" value="tRNA_Me_trans_C"/>
    <property type="match status" value="1"/>
</dbReference>
<feature type="site" description="Interaction with tRNA" evidence="9">
    <location>
        <position position="193"/>
    </location>
</feature>
<feature type="site" description="Interaction with tRNA" evidence="9">
    <location>
        <position position="403"/>
    </location>
</feature>
<feature type="binding site" evidence="9">
    <location>
        <position position="192"/>
    </location>
    <ligand>
        <name>ATP</name>
        <dbReference type="ChEBI" id="CHEBI:30616"/>
    </ligand>
</feature>
<evidence type="ECO:0000256" key="8">
    <source>
        <dbReference type="ARBA" id="ARBA00051542"/>
    </source>
</evidence>
<dbReference type="GO" id="GO:0005524">
    <property type="term" value="F:ATP binding"/>
    <property type="evidence" value="ECO:0007669"/>
    <property type="project" value="UniProtKB-KW"/>
</dbReference>
<evidence type="ECO:0000313" key="13">
    <source>
        <dbReference type="EMBL" id="QDU85214.1"/>
    </source>
</evidence>
<feature type="active site" description="Cysteine persulfide intermediate" evidence="9">
    <location>
        <position position="264"/>
    </location>
</feature>
<evidence type="ECO:0000256" key="4">
    <source>
        <dbReference type="ARBA" id="ARBA00022741"/>
    </source>
</evidence>
<protein>
    <recommendedName>
        <fullName evidence="9">tRNA-specific 2-thiouridylase MnmA</fullName>
        <ecNumber evidence="9">2.8.1.13</ecNumber>
    </recommendedName>
</protein>
<keyword evidence="2 9" id="KW-0808">Transferase</keyword>
<keyword evidence="9" id="KW-0963">Cytoplasm</keyword>
<evidence type="ECO:0000256" key="9">
    <source>
        <dbReference type="HAMAP-Rule" id="MF_00144"/>
    </source>
</evidence>
<evidence type="ECO:0000256" key="3">
    <source>
        <dbReference type="ARBA" id="ARBA00022694"/>
    </source>
</evidence>
<dbReference type="InterPro" id="IPR004506">
    <property type="entry name" value="MnmA-like"/>
</dbReference>
<dbReference type="Pfam" id="PF03054">
    <property type="entry name" value="tRNA_Me_trans"/>
    <property type="match status" value="1"/>
</dbReference>
<dbReference type="NCBIfam" id="NF001138">
    <property type="entry name" value="PRK00143.1"/>
    <property type="match status" value="1"/>
</dbReference>
<feature type="region of interest" description="Disordered" evidence="10">
    <location>
        <begin position="1"/>
        <end position="42"/>
    </location>
</feature>
<feature type="compositionally biased region" description="Basic and acidic residues" evidence="10">
    <location>
        <begin position="1"/>
        <end position="11"/>
    </location>
</feature>
<evidence type="ECO:0000259" key="11">
    <source>
        <dbReference type="Pfam" id="PF20258"/>
    </source>
</evidence>
<comment type="similarity">
    <text evidence="9">Belongs to the MnmA/TRMU family.</text>
</comment>
<proteinExistence type="inferred from homology"/>
<keyword evidence="14" id="KW-1185">Reference proteome</keyword>
<gene>
    <name evidence="9 13" type="primary">mnmA</name>
    <name evidence="13" type="ORF">Pla163_23420</name>
</gene>
<dbReference type="NCBIfam" id="TIGR00420">
    <property type="entry name" value="trmU"/>
    <property type="match status" value="1"/>
</dbReference>
<evidence type="ECO:0000259" key="12">
    <source>
        <dbReference type="Pfam" id="PF20259"/>
    </source>
</evidence>
<evidence type="ECO:0000256" key="2">
    <source>
        <dbReference type="ARBA" id="ARBA00022679"/>
    </source>
</evidence>
<keyword evidence="3 9" id="KW-0819">tRNA processing</keyword>
<comment type="subcellular location">
    <subcellularLocation>
        <location evidence="9">Cytoplasm</location>
    </subcellularLocation>
</comment>
<organism evidence="13 14">
    <name type="scientific">Rohdeia mirabilis</name>
    <dbReference type="NCBI Taxonomy" id="2528008"/>
    <lineage>
        <taxon>Bacteria</taxon>
        <taxon>Pseudomonadati</taxon>
        <taxon>Planctomycetota</taxon>
        <taxon>Planctomycetia</taxon>
        <taxon>Planctomycetia incertae sedis</taxon>
        <taxon>Rohdeia</taxon>
    </lineage>
</organism>
<dbReference type="AlphaFoldDB" id="A0A518D168"/>
<sequence>MMGAHMVDETQHTAGAGPGTDTASSATASSAAASSTAGSSTAAVRTANAARRTAVAAALGRGDCDDPANRMVVAMSGGVDSSAVAFMLKERGHPLVGLFMRNGVKVSEAEAAKKSCCSLGDARDARMVAARLDVPFQAVDLAREFKHIIRYFVDEYRAGRTPNPCAVCNRDLKFDRLLELADELGAVGVATGHYARIDVEDGRVHVRRGVDQRKDQSYQLFAVSEPHLARTRLPLGALTKPRVREIAESAGLRTAKKPDSQEICFVPGNDYRALLEEQGVELTPGRMVDTSGAVLRQHEGVEHYTIGQRRGHGVGGRVEPLYVVDLEPSTGTVVLGSREECTTLEAHVDQLNWIGVDAPEDGRLECEVQIRYHHDAAPAELRVENGIAHVRFAEPQLAVTPGQGAAFYLGERLIGGGWLRRAPVVGATDGASAGANGGGAGSR</sequence>
<feature type="compositionally biased region" description="Low complexity" evidence="10">
    <location>
        <begin position="13"/>
        <end position="42"/>
    </location>
</feature>
<dbReference type="Pfam" id="PF20259">
    <property type="entry name" value="tRNA_Me_trans_M"/>
    <property type="match status" value="1"/>
</dbReference>
<dbReference type="Proteomes" id="UP000319342">
    <property type="component" value="Chromosome"/>
</dbReference>
<dbReference type="EMBL" id="CP036290">
    <property type="protein sequence ID" value="QDU85214.1"/>
    <property type="molecule type" value="Genomic_DNA"/>
</dbReference>
<dbReference type="Gene3D" id="3.40.50.620">
    <property type="entry name" value="HUPs"/>
    <property type="match status" value="1"/>
</dbReference>
<keyword evidence="7" id="KW-1015">Disulfide bond</keyword>
<dbReference type="SUPFAM" id="SSF52402">
    <property type="entry name" value="Adenine nucleotide alpha hydrolases-like"/>
    <property type="match status" value="1"/>
</dbReference>
<dbReference type="CDD" id="cd01998">
    <property type="entry name" value="MnmA_TRMU-like"/>
    <property type="match status" value="1"/>
</dbReference>
<dbReference type="EC" id="2.8.1.13" evidence="9"/>
<dbReference type="GO" id="GO:0103016">
    <property type="term" value="F:tRNA-uridine 2-sulfurtransferase activity"/>
    <property type="evidence" value="ECO:0007669"/>
    <property type="project" value="UniProtKB-EC"/>
</dbReference>
<evidence type="ECO:0000256" key="1">
    <source>
        <dbReference type="ARBA" id="ARBA00022555"/>
    </source>
</evidence>
<comment type="caution">
    <text evidence="9">Lacks conserved residue(s) required for the propagation of feature annotation.</text>
</comment>
<dbReference type="PANTHER" id="PTHR11933:SF5">
    <property type="entry name" value="MITOCHONDRIAL TRNA-SPECIFIC 2-THIOURIDYLASE 1"/>
    <property type="match status" value="1"/>
</dbReference>
<reference evidence="13 14" key="1">
    <citation type="submission" date="2019-02" db="EMBL/GenBank/DDBJ databases">
        <title>Deep-cultivation of Planctomycetes and their phenomic and genomic characterization uncovers novel biology.</title>
        <authorList>
            <person name="Wiegand S."/>
            <person name="Jogler M."/>
            <person name="Boedeker C."/>
            <person name="Pinto D."/>
            <person name="Vollmers J."/>
            <person name="Rivas-Marin E."/>
            <person name="Kohn T."/>
            <person name="Peeters S.H."/>
            <person name="Heuer A."/>
            <person name="Rast P."/>
            <person name="Oberbeckmann S."/>
            <person name="Bunk B."/>
            <person name="Jeske O."/>
            <person name="Meyerdierks A."/>
            <person name="Storesund J.E."/>
            <person name="Kallscheuer N."/>
            <person name="Luecker S."/>
            <person name="Lage O.M."/>
            <person name="Pohl T."/>
            <person name="Merkel B.J."/>
            <person name="Hornburger P."/>
            <person name="Mueller R.-W."/>
            <person name="Bruemmer F."/>
            <person name="Labrenz M."/>
            <person name="Spormann A.M."/>
            <person name="Op den Camp H."/>
            <person name="Overmann J."/>
            <person name="Amann R."/>
            <person name="Jetten M.S.M."/>
            <person name="Mascher T."/>
            <person name="Medema M.H."/>
            <person name="Devos D.P."/>
            <person name="Kaster A.-K."/>
            <person name="Ovreas L."/>
            <person name="Rohde M."/>
            <person name="Galperin M.Y."/>
            <person name="Jogler C."/>
        </authorList>
    </citation>
    <scope>NUCLEOTIDE SEQUENCE [LARGE SCALE GENOMIC DNA]</scope>
    <source>
        <strain evidence="13 14">Pla163</strain>
    </source>
</reference>
<feature type="binding site" evidence="9">
    <location>
        <begin position="74"/>
        <end position="81"/>
    </location>
    <ligand>
        <name>ATP</name>
        <dbReference type="ChEBI" id="CHEBI:30616"/>
    </ligand>
</feature>
<evidence type="ECO:0000256" key="5">
    <source>
        <dbReference type="ARBA" id="ARBA00022840"/>
    </source>
</evidence>
<dbReference type="InterPro" id="IPR023382">
    <property type="entry name" value="MnmA-like_central_sf"/>
</dbReference>
<dbReference type="GO" id="GO:0005737">
    <property type="term" value="C:cytoplasm"/>
    <property type="evidence" value="ECO:0007669"/>
    <property type="project" value="UniProtKB-SubCell"/>
</dbReference>
<dbReference type="InterPro" id="IPR014729">
    <property type="entry name" value="Rossmann-like_a/b/a_fold"/>
</dbReference>
<keyword evidence="5 9" id="KW-0067">ATP-binding</keyword>
<feature type="domain" description="tRNA-specific 2-thiouridylase MnmA-like central" evidence="12">
    <location>
        <begin position="281"/>
        <end position="336"/>
    </location>
</feature>
<feature type="active site" description="Nucleophile" evidence="9">
    <location>
        <position position="168"/>
    </location>
</feature>
<evidence type="ECO:0000256" key="7">
    <source>
        <dbReference type="ARBA" id="ARBA00023157"/>
    </source>
</evidence>
<name>A0A518D168_9BACT</name>
<feature type="region of interest" description="Interaction with tRNA" evidence="9">
    <location>
        <begin position="214"/>
        <end position="216"/>
    </location>
</feature>
<feature type="region of interest" description="Interaction with tRNA" evidence="9">
    <location>
        <begin position="371"/>
        <end position="372"/>
    </location>
</feature>